<sequence>MQEKLYQIRIDDQMITVDEEVYYAYYRAKRYEKYLEEKDRRNRKVLFSNLDTETTTGEEMIPDVGAISVEALVTDALMIERIKECLVSLGEEEKEIVRVLFYDNRSEREAAAIWGISQPAVHKRKNRVLTQLRGMLEM</sequence>
<organism evidence="2 3">
    <name type="scientific">Hungatella hathewayi</name>
    <dbReference type="NCBI Taxonomy" id="154046"/>
    <lineage>
        <taxon>Bacteria</taxon>
        <taxon>Bacillati</taxon>
        <taxon>Bacillota</taxon>
        <taxon>Clostridia</taxon>
        <taxon>Lachnospirales</taxon>
        <taxon>Lachnospiraceae</taxon>
        <taxon>Hungatella</taxon>
    </lineage>
</organism>
<dbReference type="GO" id="GO:0003700">
    <property type="term" value="F:DNA-binding transcription factor activity"/>
    <property type="evidence" value="ECO:0007669"/>
    <property type="project" value="InterPro"/>
</dbReference>
<dbReference type="AlphaFoldDB" id="A0A174EZJ7"/>
<accession>A0A174EZJ7</accession>
<dbReference type="Gene3D" id="1.20.140.160">
    <property type="match status" value="1"/>
</dbReference>
<dbReference type="InterPro" id="IPR013324">
    <property type="entry name" value="RNA_pol_sigma_r3/r4-like"/>
</dbReference>
<proteinExistence type="predicted"/>
<dbReference type="Proteomes" id="UP000095651">
    <property type="component" value="Unassembled WGS sequence"/>
</dbReference>
<dbReference type="SUPFAM" id="SSF88659">
    <property type="entry name" value="Sigma3 and sigma4 domains of RNA polymerase sigma factors"/>
    <property type="match status" value="1"/>
</dbReference>
<evidence type="ECO:0000259" key="1">
    <source>
        <dbReference type="Pfam" id="PF04545"/>
    </source>
</evidence>
<gene>
    <name evidence="2" type="ORF">ERS852407_02757</name>
</gene>
<feature type="domain" description="RNA polymerase sigma-70 region 4" evidence="1">
    <location>
        <begin position="85"/>
        <end position="133"/>
    </location>
</feature>
<dbReference type="InterPro" id="IPR007630">
    <property type="entry name" value="RNA_pol_sigma70_r4"/>
</dbReference>
<evidence type="ECO:0000313" key="2">
    <source>
        <dbReference type="EMBL" id="CUO41939.1"/>
    </source>
</evidence>
<reference evidence="2 3" key="1">
    <citation type="submission" date="2015-09" db="EMBL/GenBank/DDBJ databases">
        <authorList>
            <consortium name="Pathogen Informatics"/>
        </authorList>
    </citation>
    <scope>NUCLEOTIDE SEQUENCE [LARGE SCALE GENOMIC DNA]</scope>
    <source>
        <strain evidence="2 3">2789STDY5608850</strain>
    </source>
</reference>
<dbReference type="GO" id="GO:0006352">
    <property type="term" value="P:DNA-templated transcription initiation"/>
    <property type="evidence" value="ECO:0007669"/>
    <property type="project" value="InterPro"/>
</dbReference>
<protein>
    <submittedName>
        <fullName evidence="2">Sigma factor</fullName>
    </submittedName>
</protein>
<evidence type="ECO:0000313" key="3">
    <source>
        <dbReference type="Proteomes" id="UP000095651"/>
    </source>
</evidence>
<name>A0A174EZJ7_9FIRM</name>
<dbReference type="EMBL" id="CYZE01000006">
    <property type="protein sequence ID" value="CUO41939.1"/>
    <property type="molecule type" value="Genomic_DNA"/>
</dbReference>
<dbReference type="RefSeq" id="WP_055655896.1">
    <property type="nucleotide sequence ID" value="NZ_CABIXC010000006.1"/>
</dbReference>
<dbReference type="Pfam" id="PF04545">
    <property type="entry name" value="Sigma70_r4"/>
    <property type="match status" value="1"/>
</dbReference>